<protein>
    <submittedName>
        <fullName evidence="1">Ribbon-helix-helix protein, CopG family</fullName>
    </submittedName>
</protein>
<organism evidence="1 2">
    <name type="scientific">Subdoligranulum variabile</name>
    <dbReference type="NCBI Taxonomy" id="214851"/>
    <lineage>
        <taxon>Bacteria</taxon>
        <taxon>Bacillati</taxon>
        <taxon>Bacillota</taxon>
        <taxon>Clostridia</taxon>
        <taxon>Eubacteriales</taxon>
        <taxon>Oscillospiraceae</taxon>
        <taxon>Subdoligranulum</taxon>
    </lineage>
</organism>
<accession>A0A943HHP0</accession>
<dbReference type="Proteomes" id="UP000759273">
    <property type="component" value="Unassembled WGS sequence"/>
</dbReference>
<gene>
    <name evidence="1" type="ORF">KHY36_06600</name>
</gene>
<dbReference type="AlphaFoldDB" id="A0A943HHP0"/>
<sequence>MDELKITRKTEPVMFTIRVDKSIVDFYDDLARKTNRSRNELIGLALEYAKDKIKVES</sequence>
<comment type="caution">
    <text evidence="1">The sequence shown here is derived from an EMBL/GenBank/DDBJ whole genome shotgun (WGS) entry which is preliminary data.</text>
</comment>
<evidence type="ECO:0000313" key="2">
    <source>
        <dbReference type="Proteomes" id="UP000759273"/>
    </source>
</evidence>
<proteinExistence type="predicted"/>
<name>A0A943HHP0_9FIRM</name>
<evidence type="ECO:0000313" key="1">
    <source>
        <dbReference type="EMBL" id="MBS5332179.1"/>
    </source>
</evidence>
<dbReference type="GO" id="GO:0006355">
    <property type="term" value="P:regulation of DNA-templated transcription"/>
    <property type="evidence" value="ECO:0007669"/>
    <property type="project" value="InterPro"/>
</dbReference>
<reference evidence="1" key="1">
    <citation type="submission" date="2021-02" db="EMBL/GenBank/DDBJ databases">
        <title>Infant gut strain persistence is associated with maternal origin, phylogeny, and functional potential including surface adhesion and iron acquisition.</title>
        <authorList>
            <person name="Lou Y.C."/>
        </authorList>
    </citation>
    <scope>NUCLEOTIDE SEQUENCE</scope>
    <source>
        <strain evidence="1">L3_101_000M1_dasL3_101_000M1_concoct_87</strain>
    </source>
</reference>
<dbReference type="EMBL" id="JAGZGG010000012">
    <property type="protein sequence ID" value="MBS5332179.1"/>
    <property type="molecule type" value="Genomic_DNA"/>
</dbReference>